<reference evidence="1 2" key="1">
    <citation type="submission" date="2019-01" db="EMBL/GenBank/DDBJ databases">
        <title>Coherence of Microcystis species and biogeography revealed through population genomics.</title>
        <authorList>
            <person name="Perez-Carrascal O.M."/>
            <person name="Terrat Y."/>
            <person name="Giani A."/>
            <person name="Fortin N."/>
            <person name="Tromas N."/>
            <person name="Shapiro B.J."/>
        </authorList>
    </citation>
    <scope>NUCLEOTIDE SEQUENCE [LARGE SCALE GENOMIC DNA]</scope>
    <source>
        <strain evidence="1">Ma_QC_Ch_20071001_S25D</strain>
    </source>
</reference>
<evidence type="ECO:0000313" key="1">
    <source>
        <dbReference type="EMBL" id="TRU47957.1"/>
    </source>
</evidence>
<organism evidence="1 2">
    <name type="scientific">Microcystis aeruginosa Ma_QC_Ch_20071001_S25D</name>
    <dbReference type="NCBI Taxonomy" id="2486250"/>
    <lineage>
        <taxon>Bacteria</taxon>
        <taxon>Bacillati</taxon>
        <taxon>Cyanobacteriota</taxon>
        <taxon>Cyanophyceae</taxon>
        <taxon>Oscillatoriophycideae</taxon>
        <taxon>Chroococcales</taxon>
        <taxon>Microcystaceae</taxon>
        <taxon>Microcystis</taxon>
    </lineage>
</organism>
<accession>A0A552FMT2</accession>
<gene>
    <name evidence="1" type="ORF">EWV57_15470</name>
</gene>
<dbReference type="Proteomes" id="UP000316958">
    <property type="component" value="Unassembled WGS sequence"/>
</dbReference>
<name>A0A552FMT2_MICAE</name>
<comment type="caution">
    <text evidence="1">The sequence shown here is derived from an EMBL/GenBank/DDBJ whole genome shotgun (WGS) entry which is preliminary data.</text>
</comment>
<dbReference type="Gene3D" id="2.30.130.30">
    <property type="entry name" value="Hypothetical protein"/>
    <property type="match status" value="1"/>
</dbReference>
<dbReference type="SUPFAM" id="SSF88697">
    <property type="entry name" value="PUA domain-like"/>
    <property type="match status" value="1"/>
</dbReference>
<dbReference type="EMBL" id="SFBE01000256">
    <property type="protein sequence ID" value="TRU47957.1"/>
    <property type="molecule type" value="Genomic_DNA"/>
</dbReference>
<protein>
    <submittedName>
        <fullName evidence="1">ASCH domain-containing protein</fullName>
    </submittedName>
</protein>
<sequence length="155" mass="17197">MAIKAISLWQPWASLVANGLKLYETRGWPTKYRGVLAIHAAKRPLCKQGKSLISHFNRSFNLSIDGDKLLLGAIVALTDLTDCLEMVSETSATDVPNSIIIESVSELERSLGDWQPQRYAWKLENVRAIEPIPCLGKQKLFTVEIITPDFSLTGG</sequence>
<dbReference type="CDD" id="cd06554">
    <property type="entry name" value="ASCH_ASC-1_like"/>
    <property type="match status" value="1"/>
</dbReference>
<proteinExistence type="predicted"/>
<dbReference type="AlphaFoldDB" id="A0A552FMT2"/>
<dbReference type="InterPro" id="IPR015947">
    <property type="entry name" value="PUA-like_sf"/>
</dbReference>
<evidence type="ECO:0000313" key="2">
    <source>
        <dbReference type="Proteomes" id="UP000316958"/>
    </source>
</evidence>